<dbReference type="PANTHER" id="PTHR42695:SF5">
    <property type="entry name" value="GLUTAMINE AMIDOTRANSFERASE YLR126C-RELATED"/>
    <property type="match status" value="1"/>
</dbReference>
<dbReference type="NCBIfam" id="NF006562">
    <property type="entry name" value="PRK09065.1"/>
    <property type="match status" value="1"/>
</dbReference>
<keyword evidence="3" id="KW-1185">Reference proteome</keyword>
<evidence type="ECO:0000313" key="3">
    <source>
        <dbReference type="Proteomes" id="UP000322165"/>
    </source>
</evidence>
<dbReference type="CDD" id="cd01741">
    <property type="entry name" value="GATase1_1"/>
    <property type="match status" value="1"/>
</dbReference>
<dbReference type="GO" id="GO:0005829">
    <property type="term" value="C:cytosol"/>
    <property type="evidence" value="ECO:0007669"/>
    <property type="project" value="TreeGrafter"/>
</dbReference>
<dbReference type="Proteomes" id="UP000322165">
    <property type="component" value="Unassembled WGS sequence"/>
</dbReference>
<dbReference type="InterPro" id="IPR017926">
    <property type="entry name" value="GATASE"/>
</dbReference>
<dbReference type="EMBL" id="VUOD01000008">
    <property type="protein sequence ID" value="KAA2284273.1"/>
    <property type="molecule type" value="Genomic_DNA"/>
</dbReference>
<proteinExistence type="predicted"/>
<keyword evidence="2" id="KW-0315">Glutamine amidotransferase</keyword>
<reference evidence="2 3" key="1">
    <citation type="submission" date="2019-09" db="EMBL/GenBank/DDBJ databases">
        <title>Arenimonas chukotkensis sp. nov., a bacterium isolated from Chukotka hot spring, Arctic region, Russia.</title>
        <authorList>
            <person name="Zayulina K.S."/>
            <person name="Prokofeva M.I."/>
            <person name="Elcheninov A.G."/>
            <person name="Novikov A."/>
            <person name="Kochetkova T.V."/>
            <person name="Kublanov I.V."/>
        </authorList>
    </citation>
    <scope>NUCLEOTIDE SEQUENCE [LARGE SCALE GENOMIC DNA]</scope>
    <source>
        <strain evidence="2 3">3729k</strain>
    </source>
</reference>
<protein>
    <submittedName>
        <fullName evidence="2">Glutamine amidotransferase</fullName>
    </submittedName>
</protein>
<feature type="domain" description="Glutamine amidotransferase" evidence="1">
    <location>
        <begin position="73"/>
        <end position="191"/>
    </location>
</feature>
<evidence type="ECO:0000259" key="1">
    <source>
        <dbReference type="Pfam" id="PF00117"/>
    </source>
</evidence>
<dbReference type="InterPro" id="IPR029062">
    <property type="entry name" value="Class_I_gatase-like"/>
</dbReference>
<accession>A0A5B2Z9S6</accession>
<comment type="caution">
    <text evidence="2">The sequence shown here is derived from an EMBL/GenBank/DDBJ whole genome shotgun (WGS) entry which is preliminary data.</text>
</comment>
<dbReference type="GO" id="GO:0016740">
    <property type="term" value="F:transferase activity"/>
    <property type="evidence" value="ECO:0007669"/>
    <property type="project" value="UniProtKB-KW"/>
</dbReference>
<evidence type="ECO:0000313" key="2">
    <source>
        <dbReference type="EMBL" id="KAA2284273.1"/>
    </source>
</evidence>
<name>A0A5B2Z9S6_9GAMM</name>
<reference evidence="2 3" key="2">
    <citation type="submission" date="2019-09" db="EMBL/GenBank/DDBJ databases">
        <authorList>
            <person name="Mazur A."/>
        </authorList>
    </citation>
    <scope>NUCLEOTIDE SEQUENCE [LARGE SCALE GENOMIC DNA]</scope>
    <source>
        <strain evidence="2 3">3729k</strain>
    </source>
</reference>
<dbReference type="SUPFAM" id="SSF52317">
    <property type="entry name" value="Class I glutamine amidotransferase-like"/>
    <property type="match status" value="1"/>
</dbReference>
<dbReference type="InterPro" id="IPR044992">
    <property type="entry name" value="ChyE-like"/>
</dbReference>
<dbReference type="Pfam" id="PF00117">
    <property type="entry name" value="GATase"/>
    <property type="match status" value="1"/>
</dbReference>
<dbReference type="PANTHER" id="PTHR42695">
    <property type="entry name" value="GLUTAMINE AMIDOTRANSFERASE YLR126C-RELATED"/>
    <property type="match status" value="1"/>
</dbReference>
<organism evidence="2 3">
    <name type="scientific">Arenimonas fontis</name>
    <dbReference type="NCBI Taxonomy" id="2608255"/>
    <lineage>
        <taxon>Bacteria</taxon>
        <taxon>Pseudomonadati</taxon>
        <taxon>Pseudomonadota</taxon>
        <taxon>Gammaproteobacteria</taxon>
        <taxon>Lysobacterales</taxon>
        <taxon>Lysobacteraceae</taxon>
        <taxon>Arenimonas</taxon>
    </lineage>
</organism>
<dbReference type="PROSITE" id="PS51273">
    <property type="entry name" value="GATASE_TYPE_1"/>
    <property type="match status" value="1"/>
</dbReference>
<dbReference type="Gene3D" id="3.40.50.880">
    <property type="match status" value="1"/>
</dbReference>
<sequence>MKPFLILETGRPIESLRRHGGFGHWIRVAAGLHARQVRHVHVLDGEALPGHHDWAGVLVTGSGAMVTERLDWSERSADWLRVGAEAGLPMLGICYGHQLIAHALGGRVDYNPRGREMGTVEVRLRPDAAHDPLFAGLPAAIPAQATHLQTVLSPPPGATVLAESDRDGCQAFRWGEAAWGLQFHPEFSTGMMRGYIRGRAEALAQEGSCHRRLLAQVRPAPHSRRVLRRFVQVAQRRLHGQGDRKKA</sequence>
<dbReference type="AlphaFoldDB" id="A0A5B2Z9S6"/>
<dbReference type="RefSeq" id="WP_149861135.1">
    <property type="nucleotide sequence ID" value="NZ_VUOD01000008.1"/>
</dbReference>
<keyword evidence="2" id="KW-0808">Transferase</keyword>
<gene>
    <name evidence="2" type="ORF">F0415_10285</name>
</gene>